<name>A0A6A5WLT3_9PLEO</name>
<organism evidence="4 5">
    <name type="scientific">Amniculicola lignicola CBS 123094</name>
    <dbReference type="NCBI Taxonomy" id="1392246"/>
    <lineage>
        <taxon>Eukaryota</taxon>
        <taxon>Fungi</taxon>
        <taxon>Dikarya</taxon>
        <taxon>Ascomycota</taxon>
        <taxon>Pezizomycotina</taxon>
        <taxon>Dothideomycetes</taxon>
        <taxon>Pleosporomycetidae</taxon>
        <taxon>Pleosporales</taxon>
        <taxon>Amniculicolaceae</taxon>
        <taxon>Amniculicola</taxon>
    </lineage>
</organism>
<dbReference type="FunFam" id="1.10.10.10:FF:000366">
    <property type="entry name" value="COP9 signalosome complex subunit"/>
    <property type="match status" value="1"/>
</dbReference>
<dbReference type="PANTHER" id="PTHR12732">
    <property type="entry name" value="UNCHARACTERIZED PROTEASOME COMPONENT REGION PCI-CONTAINING"/>
    <property type="match status" value="1"/>
</dbReference>
<proteinExistence type="inferred from homology"/>
<sequence length="463" mass="52768">MEAALEPFREAYASEQPWLVAQFLSPLVRPEDAGRLYDFIRSSNEHQIEGDIRYALKYSRRSRMTPAESSAWTDIFVCYWKAVAEILRAEEAFNQSRLGERQLVTVYEAWKELSTTIMKYISNGGIPSWNIVVMYISANHLRVFAIKADEQLAKLKDVTFNTGFSDDIVSTGPRNVKLEEAARVFNKMFALCLGDRNPDVKESRKWGVYYLANLQFKTYFKLNAISLSKNVVRSIEAQRDLPGFELFPKAHRTAYKYYTGVLAFLQEDYAKAEQYLTEAWDLCYADSKKNQELILTYLIPCRLITKHSIPTVALLSPFPRLERIFAPIVACIKKGDLTGFDNALVAGEDELVKRRIYLTLERGRDIALRNLLRKVFLAQGFEDLKEGQAEAHRVRKSRIPIAQFAAALRMGMHGEGSGQVLDEDEVECMLANMIYKGLMKGYISREHAMVVLNKKGAFPGTGV</sequence>
<dbReference type="OrthoDB" id="10252687at2759"/>
<protein>
    <recommendedName>
        <fullName evidence="2">Protein CSN12 homolog</fullName>
    </recommendedName>
</protein>
<dbReference type="Gene3D" id="1.10.10.10">
    <property type="entry name" value="Winged helix-like DNA-binding domain superfamily/Winged helix DNA-binding domain"/>
    <property type="match status" value="1"/>
</dbReference>
<evidence type="ECO:0000313" key="5">
    <source>
        <dbReference type="Proteomes" id="UP000799779"/>
    </source>
</evidence>
<dbReference type="AlphaFoldDB" id="A0A6A5WLT3"/>
<keyword evidence="5" id="KW-1185">Reference proteome</keyword>
<gene>
    <name evidence="4" type="ORF">P154DRAFT_523882</name>
</gene>
<evidence type="ECO:0000259" key="3">
    <source>
        <dbReference type="PROSITE" id="PS50250"/>
    </source>
</evidence>
<dbReference type="Pfam" id="PF01399">
    <property type="entry name" value="PCI"/>
    <property type="match status" value="1"/>
</dbReference>
<dbReference type="EMBL" id="ML977602">
    <property type="protein sequence ID" value="KAF1998606.1"/>
    <property type="molecule type" value="Genomic_DNA"/>
</dbReference>
<dbReference type="GO" id="GO:0003723">
    <property type="term" value="F:RNA binding"/>
    <property type="evidence" value="ECO:0007669"/>
    <property type="project" value="InterPro"/>
</dbReference>
<dbReference type="InterPro" id="IPR036388">
    <property type="entry name" value="WH-like_DNA-bd_sf"/>
</dbReference>
<dbReference type="PANTHER" id="PTHR12732:SF0">
    <property type="entry name" value="PCI DOMAIN-CONTAINING PROTEIN 2"/>
    <property type="match status" value="1"/>
</dbReference>
<dbReference type="PROSITE" id="PS50250">
    <property type="entry name" value="PCI"/>
    <property type="match status" value="1"/>
</dbReference>
<dbReference type="GO" id="GO:0003690">
    <property type="term" value="F:double-stranded DNA binding"/>
    <property type="evidence" value="ECO:0007669"/>
    <property type="project" value="InterPro"/>
</dbReference>
<accession>A0A6A5WLT3</accession>
<dbReference type="SMART" id="SM00753">
    <property type="entry name" value="PAM"/>
    <property type="match status" value="1"/>
</dbReference>
<dbReference type="Proteomes" id="UP000799779">
    <property type="component" value="Unassembled WGS sequence"/>
</dbReference>
<feature type="domain" description="PCI" evidence="3">
    <location>
        <begin position="253"/>
        <end position="457"/>
    </location>
</feature>
<evidence type="ECO:0000256" key="2">
    <source>
        <dbReference type="ARBA" id="ARBA00073854"/>
    </source>
</evidence>
<dbReference type="InterPro" id="IPR000717">
    <property type="entry name" value="PCI_dom"/>
</dbReference>
<comment type="similarity">
    <text evidence="1">Belongs to the CSN12 family.</text>
</comment>
<evidence type="ECO:0000313" key="4">
    <source>
        <dbReference type="EMBL" id="KAF1998606.1"/>
    </source>
</evidence>
<dbReference type="InterPro" id="IPR045114">
    <property type="entry name" value="Csn12-like"/>
</dbReference>
<evidence type="ECO:0000256" key="1">
    <source>
        <dbReference type="ARBA" id="ARBA00025771"/>
    </source>
</evidence>
<reference evidence="4" key="1">
    <citation type="journal article" date="2020" name="Stud. Mycol.">
        <title>101 Dothideomycetes genomes: a test case for predicting lifestyles and emergence of pathogens.</title>
        <authorList>
            <person name="Haridas S."/>
            <person name="Albert R."/>
            <person name="Binder M."/>
            <person name="Bloem J."/>
            <person name="Labutti K."/>
            <person name="Salamov A."/>
            <person name="Andreopoulos B."/>
            <person name="Baker S."/>
            <person name="Barry K."/>
            <person name="Bills G."/>
            <person name="Bluhm B."/>
            <person name="Cannon C."/>
            <person name="Castanera R."/>
            <person name="Culley D."/>
            <person name="Daum C."/>
            <person name="Ezra D."/>
            <person name="Gonzalez J."/>
            <person name="Henrissat B."/>
            <person name="Kuo A."/>
            <person name="Liang C."/>
            <person name="Lipzen A."/>
            <person name="Lutzoni F."/>
            <person name="Magnuson J."/>
            <person name="Mondo S."/>
            <person name="Nolan M."/>
            <person name="Ohm R."/>
            <person name="Pangilinan J."/>
            <person name="Park H.-J."/>
            <person name="Ramirez L."/>
            <person name="Alfaro M."/>
            <person name="Sun H."/>
            <person name="Tritt A."/>
            <person name="Yoshinaga Y."/>
            <person name="Zwiers L.-H."/>
            <person name="Turgeon B."/>
            <person name="Goodwin S."/>
            <person name="Spatafora J."/>
            <person name="Crous P."/>
            <person name="Grigoriev I."/>
        </authorList>
    </citation>
    <scope>NUCLEOTIDE SEQUENCE</scope>
    <source>
        <strain evidence="4">CBS 123094</strain>
    </source>
</reference>